<dbReference type="AlphaFoldDB" id="A0A0M4D382"/>
<gene>
    <name evidence="1" type="ORF">DSOUD_2121</name>
</gene>
<evidence type="ECO:0000313" key="2">
    <source>
        <dbReference type="Proteomes" id="UP000057158"/>
    </source>
</evidence>
<dbReference type="PATRIC" id="fig|1603606.3.peg.2292"/>
<reference evidence="1 2" key="1">
    <citation type="submission" date="2015-07" db="EMBL/GenBank/DDBJ databases">
        <title>Isolation and Genomic Characterization of a Novel Halophilic Metal-Reducing Deltaproteobacterium from the Deep Subsurface.</title>
        <authorList>
            <person name="Badalamenti J.P."/>
            <person name="Summers Z.M."/>
            <person name="Gralnick J.A."/>
            <person name="Bond D.R."/>
        </authorList>
    </citation>
    <scope>NUCLEOTIDE SEQUENCE [LARGE SCALE GENOMIC DNA]</scope>
    <source>
        <strain evidence="1 2">WTL</strain>
    </source>
</reference>
<protein>
    <submittedName>
        <fullName evidence="1">Uncharacterized protein</fullName>
    </submittedName>
</protein>
<proteinExistence type="predicted"/>
<organism evidence="1 2">
    <name type="scientific">Desulfuromonas soudanensis</name>
    <dbReference type="NCBI Taxonomy" id="1603606"/>
    <lineage>
        <taxon>Bacteria</taxon>
        <taxon>Pseudomonadati</taxon>
        <taxon>Thermodesulfobacteriota</taxon>
        <taxon>Desulfuromonadia</taxon>
        <taxon>Desulfuromonadales</taxon>
        <taxon>Desulfuromonadaceae</taxon>
        <taxon>Desulfuromonas</taxon>
    </lineage>
</organism>
<sequence length="276" mass="30156">MKETSKTMQMELIAEIERFVHQSPANLQEDGVTAYFDKPLVGFAAAADPLFDLYKEIIGDFHLTPGELLPTAASVVCWVLPVSESARASNRRENQFPSRAWARTRDRGEAFNVRLRQHLVAWLVERGHQALAPQLSELWQGVEVPGTGPASNWSERHAAYAAGLGTFSLNDGLITGKGMAHRLGSLITDADFPATLRVYSNYRSHCLRFRTGGCGACIPRCPVGALSDQGHDKKRCRAYVYGTVPEAVGIEYQVKAAGCGLCQTGVPCEHRIPTGS</sequence>
<dbReference type="STRING" id="1603606.DSOUD_2121"/>
<evidence type="ECO:0000313" key="1">
    <source>
        <dbReference type="EMBL" id="ALC16888.1"/>
    </source>
</evidence>
<name>A0A0M4D382_9BACT</name>
<dbReference type="PANTHER" id="PTHR42827:SF1">
    <property type="entry name" value="IRON-SULFUR CLUSTER-BINDING PROTEIN"/>
    <property type="match status" value="1"/>
</dbReference>
<dbReference type="KEGG" id="des:DSOUD_2121"/>
<accession>A0A0M4D382</accession>
<keyword evidence="2" id="KW-1185">Reference proteome</keyword>
<dbReference type="Proteomes" id="UP000057158">
    <property type="component" value="Chromosome"/>
</dbReference>
<dbReference type="EMBL" id="CP010802">
    <property type="protein sequence ID" value="ALC16888.1"/>
    <property type="molecule type" value="Genomic_DNA"/>
</dbReference>
<dbReference type="PANTHER" id="PTHR42827">
    <property type="entry name" value="IRON-SULFUR CLUSTER-BINDING PROTEIN-RELATED"/>
    <property type="match status" value="1"/>
</dbReference>